<feature type="compositionally biased region" description="Basic and acidic residues" evidence="1">
    <location>
        <begin position="53"/>
        <end position="70"/>
    </location>
</feature>
<proteinExistence type="predicted"/>
<evidence type="ECO:0000256" key="1">
    <source>
        <dbReference type="SAM" id="MobiDB-lite"/>
    </source>
</evidence>
<feature type="transmembrane region" description="Helical" evidence="2">
    <location>
        <begin position="30"/>
        <end position="46"/>
    </location>
</feature>
<keyword evidence="2" id="KW-0812">Transmembrane</keyword>
<dbReference type="AlphaFoldDB" id="A0A9D4VG33"/>
<sequence length="115" mass="12687">MWRNTSYPCAGGFIYSPHVLLIFLEDDDAFFQQWVLVVFIASYSKYGRVLGRSKKEGEASKEGAEGDRRRCGVRASGVGDGEQLWRHSEEGFKSSGGDEDERQCAIAGKASRACG</sequence>
<keyword evidence="2" id="KW-0472">Membrane</keyword>
<feature type="compositionally biased region" description="Basic and acidic residues" evidence="1">
    <location>
        <begin position="83"/>
        <end position="92"/>
    </location>
</feature>
<keyword evidence="2" id="KW-1133">Transmembrane helix</keyword>
<feature type="transmembrane region" description="Helical" evidence="2">
    <location>
        <begin position="7"/>
        <end position="24"/>
    </location>
</feature>
<keyword evidence="4" id="KW-1185">Reference proteome</keyword>
<evidence type="ECO:0000256" key="2">
    <source>
        <dbReference type="SAM" id="Phobius"/>
    </source>
</evidence>
<gene>
    <name evidence="3" type="ORF">GOP47_0001027</name>
</gene>
<dbReference type="EMBL" id="JABFUD020000001">
    <property type="protein sequence ID" value="KAI5084858.1"/>
    <property type="molecule type" value="Genomic_DNA"/>
</dbReference>
<name>A0A9D4VG33_ADICA</name>
<protein>
    <submittedName>
        <fullName evidence="3">Uncharacterized protein</fullName>
    </submittedName>
</protein>
<comment type="caution">
    <text evidence="3">The sequence shown here is derived from an EMBL/GenBank/DDBJ whole genome shotgun (WGS) entry which is preliminary data.</text>
</comment>
<dbReference type="Proteomes" id="UP000886520">
    <property type="component" value="Chromosome 1"/>
</dbReference>
<feature type="region of interest" description="Disordered" evidence="1">
    <location>
        <begin position="51"/>
        <end position="102"/>
    </location>
</feature>
<organism evidence="3 4">
    <name type="scientific">Adiantum capillus-veneris</name>
    <name type="common">Maidenhair fern</name>
    <dbReference type="NCBI Taxonomy" id="13818"/>
    <lineage>
        <taxon>Eukaryota</taxon>
        <taxon>Viridiplantae</taxon>
        <taxon>Streptophyta</taxon>
        <taxon>Embryophyta</taxon>
        <taxon>Tracheophyta</taxon>
        <taxon>Polypodiopsida</taxon>
        <taxon>Polypodiidae</taxon>
        <taxon>Polypodiales</taxon>
        <taxon>Pteridineae</taxon>
        <taxon>Pteridaceae</taxon>
        <taxon>Vittarioideae</taxon>
        <taxon>Adiantum</taxon>
    </lineage>
</organism>
<evidence type="ECO:0000313" key="3">
    <source>
        <dbReference type="EMBL" id="KAI5084858.1"/>
    </source>
</evidence>
<accession>A0A9D4VG33</accession>
<evidence type="ECO:0000313" key="4">
    <source>
        <dbReference type="Proteomes" id="UP000886520"/>
    </source>
</evidence>
<reference evidence="3" key="1">
    <citation type="submission" date="2021-01" db="EMBL/GenBank/DDBJ databases">
        <title>Adiantum capillus-veneris genome.</title>
        <authorList>
            <person name="Fang Y."/>
            <person name="Liao Q."/>
        </authorList>
    </citation>
    <scope>NUCLEOTIDE SEQUENCE</scope>
    <source>
        <strain evidence="3">H3</strain>
        <tissue evidence="3">Leaf</tissue>
    </source>
</reference>